<evidence type="ECO:0000256" key="3">
    <source>
        <dbReference type="ARBA" id="ARBA00022801"/>
    </source>
</evidence>
<dbReference type="PANTHER" id="PTHR30471">
    <property type="entry name" value="DNA REPAIR PROTEIN RADC"/>
    <property type="match status" value="1"/>
</dbReference>
<dbReference type="GO" id="GO:0046872">
    <property type="term" value="F:metal ion binding"/>
    <property type="evidence" value="ECO:0007669"/>
    <property type="project" value="UniProtKB-KW"/>
</dbReference>
<dbReference type="PROSITE" id="PS01302">
    <property type="entry name" value="UPF0758"/>
    <property type="match status" value="1"/>
</dbReference>
<proteinExistence type="predicted"/>
<keyword evidence="1" id="KW-0645">Protease</keyword>
<accession>A0A4Y8W9B6</accession>
<dbReference type="InterPro" id="IPR020891">
    <property type="entry name" value="UPF0758_CS"/>
</dbReference>
<dbReference type="RefSeq" id="WP_134837411.1">
    <property type="nucleotide sequence ID" value="NZ_SATR01000068.1"/>
</dbReference>
<feature type="domain" description="MPN" evidence="6">
    <location>
        <begin position="39"/>
        <end position="161"/>
    </location>
</feature>
<keyword evidence="3" id="KW-0378">Hydrolase</keyword>
<dbReference type="EMBL" id="SATR01000068">
    <property type="protein sequence ID" value="TFH89427.1"/>
    <property type="molecule type" value="Genomic_DNA"/>
</dbReference>
<keyword evidence="2" id="KW-0479">Metal-binding</keyword>
<dbReference type="Proteomes" id="UP000297753">
    <property type="component" value="Unassembled WGS sequence"/>
</dbReference>
<evidence type="ECO:0000256" key="5">
    <source>
        <dbReference type="ARBA" id="ARBA00023049"/>
    </source>
</evidence>
<dbReference type="InterPro" id="IPR025657">
    <property type="entry name" value="RadC_JAB"/>
</dbReference>
<organism evidence="7 8">
    <name type="scientific">Vibrio ouci</name>
    <dbReference type="NCBI Taxonomy" id="2499078"/>
    <lineage>
        <taxon>Bacteria</taxon>
        <taxon>Pseudomonadati</taxon>
        <taxon>Pseudomonadota</taxon>
        <taxon>Gammaproteobacteria</taxon>
        <taxon>Vibrionales</taxon>
        <taxon>Vibrionaceae</taxon>
        <taxon>Vibrio</taxon>
    </lineage>
</organism>
<dbReference type="OrthoDB" id="9804482at2"/>
<evidence type="ECO:0000313" key="8">
    <source>
        <dbReference type="Proteomes" id="UP000297753"/>
    </source>
</evidence>
<protein>
    <submittedName>
        <fullName evidence="7">DNA repair protein RadC</fullName>
    </submittedName>
</protein>
<reference evidence="7 8" key="1">
    <citation type="submission" date="2019-01" db="EMBL/GenBank/DDBJ databases">
        <title>Vibrio BEI176 sp. nov, a marine bacterium isolated from China: eastern marignal seas.</title>
        <authorList>
            <person name="Li B."/>
        </authorList>
    </citation>
    <scope>NUCLEOTIDE SEQUENCE [LARGE SCALE GENOMIC DNA]</scope>
    <source>
        <strain evidence="7 8">BEI176</strain>
    </source>
</reference>
<dbReference type="Gene3D" id="3.40.140.10">
    <property type="entry name" value="Cytidine Deaminase, domain 2"/>
    <property type="match status" value="1"/>
</dbReference>
<dbReference type="SUPFAM" id="SSF102712">
    <property type="entry name" value="JAB1/MPN domain"/>
    <property type="match status" value="1"/>
</dbReference>
<evidence type="ECO:0000313" key="7">
    <source>
        <dbReference type="EMBL" id="TFH89427.1"/>
    </source>
</evidence>
<dbReference type="InterPro" id="IPR001405">
    <property type="entry name" value="UPF0758"/>
</dbReference>
<gene>
    <name evidence="7" type="primary">radC</name>
    <name evidence="7" type="ORF">ELS82_22320</name>
</gene>
<comment type="caution">
    <text evidence="7">The sequence shown here is derived from an EMBL/GenBank/DDBJ whole genome shotgun (WGS) entry which is preliminary data.</text>
</comment>
<dbReference type="GO" id="GO:0006508">
    <property type="term" value="P:proteolysis"/>
    <property type="evidence" value="ECO:0007669"/>
    <property type="project" value="UniProtKB-KW"/>
</dbReference>
<evidence type="ECO:0000256" key="4">
    <source>
        <dbReference type="ARBA" id="ARBA00022833"/>
    </source>
</evidence>
<dbReference type="CDD" id="cd08071">
    <property type="entry name" value="MPN_DUF2466"/>
    <property type="match status" value="1"/>
</dbReference>
<sequence>MTATTDNSLYALFTAQEQATLAQAADILKSKLITLEQPALTCPALVKDFCQHLLAAREHEVFGVVFLDSQHRVRATQEMFTGTIDAATVHPREVAKAALLTNAAAVIFFHNHPSGEAEPSLHDRRMTQRLSDALALIGVRVLDHFVVSYQGVVSFAERGWM</sequence>
<evidence type="ECO:0000256" key="1">
    <source>
        <dbReference type="ARBA" id="ARBA00022670"/>
    </source>
</evidence>
<dbReference type="PANTHER" id="PTHR30471:SF3">
    <property type="entry name" value="UPF0758 PROTEIN YEES-RELATED"/>
    <property type="match status" value="1"/>
</dbReference>
<keyword evidence="4" id="KW-0862">Zinc</keyword>
<dbReference type="NCBIfam" id="TIGR00608">
    <property type="entry name" value="radc"/>
    <property type="match status" value="1"/>
</dbReference>
<dbReference type="InterPro" id="IPR037518">
    <property type="entry name" value="MPN"/>
</dbReference>
<evidence type="ECO:0000256" key="2">
    <source>
        <dbReference type="ARBA" id="ARBA00022723"/>
    </source>
</evidence>
<dbReference type="GO" id="GO:0008237">
    <property type="term" value="F:metallopeptidase activity"/>
    <property type="evidence" value="ECO:0007669"/>
    <property type="project" value="UniProtKB-KW"/>
</dbReference>
<dbReference type="AlphaFoldDB" id="A0A4Y8W9B6"/>
<keyword evidence="8" id="KW-1185">Reference proteome</keyword>
<dbReference type="Pfam" id="PF04002">
    <property type="entry name" value="RadC"/>
    <property type="match status" value="1"/>
</dbReference>
<keyword evidence="5" id="KW-0482">Metalloprotease</keyword>
<name>A0A4Y8W9B6_9VIBR</name>
<evidence type="ECO:0000259" key="6">
    <source>
        <dbReference type="PROSITE" id="PS50249"/>
    </source>
</evidence>
<dbReference type="PROSITE" id="PS50249">
    <property type="entry name" value="MPN"/>
    <property type="match status" value="1"/>
</dbReference>